<dbReference type="GO" id="GO:0030313">
    <property type="term" value="C:cell envelope"/>
    <property type="evidence" value="ECO:0007669"/>
    <property type="project" value="UniProtKB-SubCell"/>
</dbReference>
<protein>
    <submittedName>
        <fullName evidence="5">Macrolide export protein MacA</fullName>
    </submittedName>
</protein>
<proteinExistence type="predicted"/>
<dbReference type="PANTHER" id="PTHR32347:SF23">
    <property type="entry name" value="BLL5650 PROTEIN"/>
    <property type="match status" value="1"/>
</dbReference>
<name>A0A0D8FQC7_9ACTN</name>
<keyword evidence="6" id="KW-1185">Reference proteome</keyword>
<dbReference type="RefSeq" id="WP_081901252.1">
    <property type="nucleotide sequence ID" value="NZ_JQKF01000048.1"/>
</dbReference>
<evidence type="ECO:0000259" key="4">
    <source>
        <dbReference type="Pfam" id="PF25973"/>
    </source>
</evidence>
<dbReference type="Proteomes" id="UP000032336">
    <property type="component" value="Unassembled WGS sequence"/>
</dbReference>
<sequence length="368" mass="36716">MSKTRFWTFVLRGLVVLAIFGVGYLVRAVTSPAGRSRPTRTGKIITVADGTAAQTIPASGTIEPATERTVSFATSGAVNAVNVAVGQSVTSGQQLATLQTAPLAATVAQDQAQLASAQAKLSVDEAAGAASTTINADNAEVSAATYSLSIAQANLGDATLRAPISGTIVSNTLVPGLQVSGTVNAAGVAPGITIISPNSWMVEASVSDASIAGVTKGEQAKITPQGSTTTVYGTVTSVGLVATTTGGVASFPVTIAITGSPTGLYTGLPANIFLITRVQANVIEVPILAVHSLTSHPYVIVEKGKTKSDTPVTLGPIIGANVIVSHGLSVGQRILERIPSFAKSLGVPGPTGRGAKRGAKGGGGLGGL</sequence>
<dbReference type="InterPro" id="IPR050465">
    <property type="entry name" value="UPF0194_transport"/>
</dbReference>
<dbReference type="GeneID" id="78373746"/>
<dbReference type="SUPFAM" id="SSF111369">
    <property type="entry name" value="HlyD-like secretion proteins"/>
    <property type="match status" value="1"/>
</dbReference>
<comment type="subcellular location">
    <subcellularLocation>
        <location evidence="1">Cell envelope</location>
    </subcellularLocation>
</comment>
<dbReference type="EMBL" id="JXUW01000039">
    <property type="protein sequence ID" value="KJE75478.1"/>
    <property type="molecule type" value="Genomic_DNA"/>
</dbReference>
<dbReference type="Pfam" id="PF25973">
    <property type="entry name" value="BSH_CzcB"/>
    <property type="match status" value="1"/>
</dbReference>
<evidence type="ECO:0000256" key="1">
    <source>
        <dbReference type="ARBA" id="ARBA00004196"/>
    </source>
</evidence>
<keyword evidence="2" id="KW-0175">Coiled coil</keyword>
<accession>A0A0D8FQC7</accession>
<dbReference type="Gene3D" id="2.40.30.170">
    <property type="match status" value="1"/>
</dbReference>
<dbReference type="STRING" id="1121877.FEAC_27700"/>
<organism evidence="5 6">
    <name type="scientific">Ferrimicrobium acidiphilum DSM 19497</name>
    <dbReference type="NCBI Taxonomy" id="1121877"/>
    <lineage>
        <taxon>Bacteria</taxon>
        <taxon>Bacillati</taxon>
        <taxon>Actinomycetota</taxon>
        <taxon>Acidimicrobiia</taxon>
        <taxon>Acidimicrobiales</taxon>
        <taxon>Acidimicrobiaceae</taxon>
        <taxon>Ferrimicrobium</taxon>
    </lineage>
</organism>
<feature type="domain" description="CzcB-like barrel-sandwich hybrid" evidence="4">
    <location>
        <begin position="70"/>
        <end position="188"/>
    </location>
</feature>
<dbReference type="InterPro" id="IPR058647">
    <property type="entry name" value="BSH_CzcB-like"/>
</dbReference>
<comment type="caution">
    <text evidence="5">The sequence shown here is derived from an EMBL/GenBank/DDBJ whole genome shotgun (WGS) entry which is preliminary data.</text>
</comment>
<dbReference type="Gene3D" id="2.40.50.100">
    <property type="match status" value="1"/>
</dbReference>
<dbReference type="PATRIC" id="fig|1121877.4.peg.3111"/>
<feature type="region of interest" description="Disordered" evidence="3">
    <location>
        <begin position="349"/>
        <end position="368"/>
    </location>
</feature>
<evidence type="ECO:0000313" key="5">
    <source>
        <dbReference type="EMBL" id="KJE75478.1"/>
    </source>
</evidence>
<gene>
    <name evidence="5" type="primary">macA</name>
    <name evidence="5" type="ORF">FEAC_27700</name>
</gene>
<dbReference type="OrthoDB" id="5141338at2"/>
<dbReference type="eggNOG" id="COG0845">
    <property type="taxonomic scope" value="Bacteria"/>
</dbReference>
<reference evidence="5 6" key="1">
    <citation type="submission" date="2015-01" db="EMBL/GenBank/DDBJ databases">
        <title>Draft genome of the acidophilic iron oxidizer Ferrimicrobium acidiphilum strain T23.</title>
        <authorList>
            <person name="Poehlein A."/>
            <person name="Eisen S."/>
            <person name="Schloemann M."/>
            <person name="Johnson B.D."/>
            <person name="Daniel R."/>
            <person name="Muehling M."/>
        </authorList>
    </citation>
    <scope>NUCLEOTIDE SEQUENCE [LARGE SCALE GENOMIC DNA]</scope>
    <source>
        <strain evidence="5 6">T23</strain>
    </source>
</reference>
<dbReference type="PANTHER" id="PTHR32347">
    <property type="entry name" value="EFFLUX SYSTEM COMPONENT YKNX-RELATED"/>
    <property type="match status" value="1"/>
</dbReference>
<evidence type="ECO:0000313" key="6">
    <source>
        <dbReference type="Proteomes" id="UP000032336"/>
    </source>
</evidence>
<evidence type="ECO:0000256" key="2">
    <source>
        <dbReference type="ARBA" id="ARBA00023054"/>
    </source>
</evidence>
<dbReference type="Gene3D" id="2.40.420.20">
    <property type="match status" value="1"/>
</dbReference>
<evidence type="ECO:0000256" key="3">
    <source>
        <dbReference type="SAM" id="MobiDB-lite"/>
    </source>
</evidence>
<dbReference type="AlphaFoldDB" id="A0A0D8FQC7"/>